<reference evidence="1 2" key="1">
    <citation type="submission" date="2019-08" db="EMBL/GenBank/DDBJ databases">
        <authorList>
            <person name="Lippold A."/>
            <person name="Marlatt M."/>
            <person name="Cooper K."/>
            <person name="Frohnapfel E."/>
            <person name="Glenski M."/>
            <person name="Johnson H."/>
            <person name="Johnson K."/>
            <person name="Tjaden E."/>
            <person name="Troeh S."/>
            <person name="Hayes S."/>
            <person name="Ettinger A.-S.H."/>
            <person name="Ettinger W.F."/>
            <person name="Haydock J."/>
            <person name="Anders K.R."/>
            <person name="Garlena R.A."/>
            <person name="Russell D.A."/>
            <person name="Pope W.H."/>
            <person name="Jacobs-Sera D."/>
            <person name="Hatfull G.F."/>
        </authorList>
    </citation>
    <scope>NUCLEOTIDE SEQUENCE [LARGE SCALE GENOMIC DNA]</scope>
</reference>
<evidence type="ECO:0000313" key="1">
    <source>
        <dbReference type="EMBL" id="QFP94639.1"/>
    </source>
</evidence>
<dbReference type="KEGG" id="vg:60320989"/>
<dbReference type="EMBL" id="MN284893">
    <property type="protein sequence ID" value="QFP94639.1"/>
    <property type="molecule type" value="Genomic_DNA"/>
</dbReference>
<evidence type="ECO:0000313" key="2">
    <source>
        <dbReference type="Proteomes" id="UP000325405"/>
    </source>
</evidence>
<gene>
    <name evidence="1" type="primary">19</name>
    <name evidence="1" type="ORF">SEA_LILMCDREAMY_19</name>
</gene>
<accession>A0A5P8D8H1</accession>
<dbReference type="GeneID" id="60320989"/>
<keyword evidence="2" id="KW-1185">Reference proteome</keyword>
<dbReference type="Proteomes" id="UP000325405">
    <property type="component" value="Segment"/>
</dbReference>
<proteinExistence type="predicted"/>
<name>A0A5P8D8H1_9CAUD</name>
<sequence>MSFNWPVDRTGLPSVGEPPDEAKVLEREGAVALAVSILWALSGRQFGTVTTTARPCRVPLHSEYRGSVAVTSYVLSWEGDRWLSFPCGCGNRCRAAGPNVVHLPGPVASVTEVKIAGVVVPSNVWAVEGDLLYRREGPWPPQDLNRPAGDVGTWTVTYERGLPVPDGIAQLTGILAKEFVTAINNNGQCRLPRTVTTASRQGVTYRAYDPAVIYANGKTGLPEVDMWLATVNPHHIMAAPTVR</sequence>
<organism evidence="1 2">
    <name type="scientific">Mycobacterium phage LilMcDreamy</name>
    <dbReference type="NCBI Taxonomy" id="2652422"/>
    <lineage>
        <taxon>Viruses</taxon>
        <taxon>Duplodnaviria</taxon>
        <taxon>Heunggongvirae</taxon>
        <taxon>Uroviricota</taxon>
        <taxon>Caudoviricetes</taxon>
        <taxon>Bclasvirinae</taxon>
        <taxon>Lilmcdreamyvirus</taxon>
        <taxon>Lilmcdreamyvirus lilmcdreamy</taxon>
    </lineage>
</organism>
<dbReference type="RefSeq" id="YP_009949583.1">
    <property type="nucleotide sequence ID" value="NC_051582.1"/>
</dbReference>
<protein>
    <submittedName>
        <fullName evidence="1">Head-to-tail adaptor</fullName>
    </submittedName>
</protein>